<dbReference type="InterPro" id="IPR034122">
    <property type="entry name" value="Retropepsin-like_bacterial"/>
</dbReference>
<dbReference type="CDD" id="cd05483">
    <property type="entry name" value="retropepsin_like_bacteria"/>
    <property type="match status" value="1"/>
</dbReference>
<dbReference type="SUPFAM" id="SSF50630">
    <property type="entry name" value="Acid proteases"/>
    <property type="match status" value="1"/>
</dbReference>
<evidence type="ECO:0000313" key="2">
    <source>
        <dbReference type="EMBL" id="MCJ0762234.1"/>
    </source>
</evidence>
<dbReference type="GO" id="GO:0006508">
    <property type="term" value="P:proteolysis"/>
    <property type="evidence" value="ECO:0007669"/>
    <property type="project" value="UniProtKB-KW"/>
</dbReference>
<dbReference type="Proteomes" id="UP001139447">
    <property type="component" value="Unassembled WGS sequence"/>
</dbReference>
<dbReference type="Pfam" id="PF13975">
    <property type="entry name" value="gag-asp_proteas"/>
    <property type="match status" value="1"/>
</dbReference>
<dbReference type="Gene3D" id="2.40.70.10">
    <property type="entry name" value="Acid Proteases"/>
    <property type="match status" value="1"/>
</dbReference>
<proteinExistence type="predicted"/>
<organism evidence="2 3">
    <name type="scientific">Variovorax terrae</name>
    <dbReference type="NCBI Taxonomy" id="2923278"/>
    <lineage>
        <taxon>Bacteria</taxon>
        <taxon>Pseudomonadati</taxon>
        <taxon>Pseudomonadota</taxon>
        <taxon>Betaproteobacteria</taxon>
        <taxon>Burkholderiales</taxon>
        <taxon>Comamonadaceae</taxon>
        <taxon>Variovorax</taxon>
    </lineage>
</organism>
<dbReference type="InterPro" id="IPR011969">
    <property type="entry name" value="Clan_AA_Asp_peptidase_C"/>
</dbReference>
<dbReference type="InterPro" id="IPR001969">
    <property type="entry name" value="Aspartic_peptidase_AS"/>
</dbReference>
<gene>
    <name evidence="2" type="ORF">MMF98_03320</name>
</gene>
<keyword evidence="2" id="KW-0378">Hydrolase</keyword>
<feature type="signal peptide" evidence="1">
    <location>
        <begin position="1"/>
        <end position="25"/>
    </location>
</feature>
<comment type="caution">
    <text evidence="2">The sequence shown here is derived from an EMBL/GenBank/DDBJ whole genome shotgun (WGS) entry which is preliminary data.</text>
</comment>
<dbReference type="AlphaFoldDB" id="A0A9X1VSH6"/>
<keyword evidence="2" id="KW-0645">Protease</keyword>
<name>A0A9X1VSH6_9BURK</name>
<feature type="chain" id="PRO_5040745702" evidence="1">
    <location>
        <begin position="26"/>
        <end position="219"/>
    </location>
</feature>
<evidence type="ECO:0000256" key="1">
    <source>
        <dbReference type="SAM" id="SignalP"/>
    </source>
</evidence>
<sequence length="219" mass="22250">MKPLRLLLRSGGAVLALLLGGAAAAQSVALTGVLGSKALLVVDGGAPRTAGPGDTVQGVKVVSAAGDLAVVEIGGKRQTLRVGEAPVSVGGKGGSGGGNKIVLPVGSGGHFMTQGSINGRAVQFMVDTGASVVSLSAAEAGRVGLDYRAGQPVRMGTANGVTQGWRVQLGSVRVNDVEVYGVEAVVTPEPMPFVLLGNSFLSRFTMRRDNDLMVLDRRF</sequence>
<keyword evidence="1" id="KW-0732">Signal</keyword>
<dbReference type="RefSeq" id="WP_243304306.1">
    <property type="nucleotide sequence ID" value="NZ_JALGBI010000001.1"/>
</dbReference>
<dbReference type="PROSITE" id="PS00141">
    <property type="entry name" value="ASP_PROTEASE"/>
    <property type="match status" value="1"/>
</dbReference>
<dbReference type="InterPro" id="IPR021109">
    <property type="entry name" value="Peptidase_aspartic_dom_sf"/>
</dbReference>
<dbReference type="GO" id="GO:0004190">
    <property type="term" value="F:aspartic-type endopeptidase activity"/>
    <property type="evidence" value="ECO:0007669"/>
    <property type="project" value="InterPro"/>
</dbReference>
<dbReference type="EC" id="3.4.23.-" evidence="2"/>
<evidence type="ECO:0000313" key="3">
    <source>
        <dbReference type="Proteomes" id="UP001139447"/>
    </source>
</evidence>
<accession>A0A9X1VSH6</accession>
<reference evidence="2" key="1">
    <citation type="submission" date="2022-03" db="EMBL/GenBank/DDBJ databases">
        <authorList>
            <person name="Woo C.Y."/>
        </authorList>
    </citation>
    <scope>NUCLEOTIDE SEQUENCE</scope>
    <source>
        <strain evidence="2">CYS-02</strain>
    </source>
</reference>
<keyword evidence="3" id="KW-1185">Reference proteome</keyword>
<dbReference type="EMBL" id="JALGBI010000001">
    <property type="protein sequence ID" value="MCJ0762234.1"/>
    <property type="molecule type" value="Genomic_DNA"/>
</dbReference>
<dbReference type="NCBIfam" id="TIGR02281">
    <property type="entry name" value="clan_AA_DTGA"/>
    <property type="match status" value="1"/>
</dbReference>
<protein>
    <submittedName>
        <fullName evidence="2">TIGR02281 family clan AA aspartic protease</fullName>
        <ecNumber evidence="2">3.4.23.-</ecNumber>
    </submittedName>
</protein>